<organism evidence="1 2">
    <name type="scientific">Tritonibacter mobilis F1926</name>
    <dbReference type="NCBI Taxonomy" id="1265309"/>
    <lineage>
        <taxon>Bacteria</taxon>
        <taxon>Pseudomonadati</taxon>
        <taxon>Pseudomonadota</taxon>
        <taxon>Alphaproteobacteria</taxon>
        <taxon>Rhodobacterales</taxon>
        <taxon>Paracoccaceae</taxon>
        <taxon>Tritonibacter</taxon>
    </lineage>
</organism>
<sequence>MLNPRHLRYLWLIRRSNLFDRDFYLDANPRVHWLFRRFPERHYILMGEEAGLYPNPDFSPVAYLRHNHDVAKSGQRPFEHFLRAGRHEQRVTREHSATIAESGSTVAPLRGAGINQNPQAVVIHLYYTDLWDEFRDRLRSARFTFDLYVTLTEQGPETEETRARIAEDWPEARVLVLPNRGRDIYPFLHLLNAGWLDHYRAVCKLHSKKSPHRQDGDVWRTHLTEGILPEGETAKLLERFLAAEDCGLWVADGQHYEGARWWGSNLERCRDLLARLELTASADTLDFPAGSIYWLKPAILDMLRGLALGFDDFDIEQGQTDGTLAHALERALGMICAAGGLQILQTTQLRDLQPAPSRPAPHYVSAFYLPQFHPVPENDAWWGKGFTEWTAVSRAQAQFDHHAQPALPADLGFYDLRLTQVMDEQAALARAAGIDAFCVYHYWFDGNRLLEQPIDRLLEQADIDFPFYLCWANESWRRNWDGLSGEVLMDQSYAPGFASQLARSLIPYFNDPRYQRPDGTRPRFVIYRPEDMPDPAAAVAEMRALWRTEGIGEVELGAVLFHVEGAHPVAEDLFDFWVEMPPHGIVTQDDDYLYGGARGNRMPVGVPGYFGGVIYDYDRVRARSQDPAYAGQLPAHTIAGTMPSWDNTARRGSAAHLAWGANPIRFERWLRELRTHRLPHSYRGEIMINAWNEWAEKAVLEPSAQHGRGYLNALRRGLGPKVDQS</sequence>
<dbReference type="Proteomes" id="UP000013243">
    <property type="component" value="Plasmid unnamed4"/>
</dbReference>
<gene>
    <name evidence="1" type="ORF">K529_022775</name>
</gene>
<dbReference type="InterPro" id="IPR007739">
    <property type="entry name" value="RgpF"/>
</dbReference>
<keyword evidence="1" id="KW-0614">Plasmid</keyword>
<dbReference type="Pfam" id="PF14307">
    <property type="entry name" value="Glyco_tran_WbsX"/>
    <property type="match status" value="1"/>
</dbReference>
<dbReference type="KEGG" id="rmb:K529_022775"/>
<evidence type="ECO:0000313" key="2">
    <source>
        <dbReference type="Proteomes" id="UP000013243"/>
    </source>
</evidence>
<dbReference type="Pfam" id="PF05045">
    <property type="entry name" value="RgpF"/>
    <property type="match status" value="1"/>
</dbReference>
<name>A0A1B1AAK1_9RHOB</name>
<dbReference type="GO" id="GO:0016740">
    <property type="term" value="F:transferase activity"/>
    <property type="evidence" value="ECO:0007669"/>
    <property type="project" value="UniProtKB-KW"/>
</dbReference>
<reference evidence="1 2" key="1">
    <citation type="journal article" date="2016" name="ISME J.">
        <title>Global occurrence and heterogeneity of the Roseobacter-clade species Ruegeria mobilis.</title>
        <authorList>
            <person name="Sonnenschein E."/>
            <person name="Gram L."/>
        </authorList>
    </citation>
    <scope>NUCLEOTIDE SEQUENCE [LARGE SCALE GENOMIC DNA]</scope>
    <source>
        <strain evidence="1 2">F1926</strain>
        <plasmid evidence="1 2">unnamed4</plasmid>
    </source>
</reference>
<keyword evidence="1" id="KW-0808">Transferase</keyword>
<dbReference type="GeneID" id="28252724"/>
<accession>A0A1B1AAK1</accession>
<protein>
    <submittedName>
        <fullName evidence="1">Glycosyl transferase family 1</fullName>
    </submittedName>
</protein>
<dbReference type="CDD" id="cd11579">
    <property type="entry name" value="Glyco_tran_WbsX"/>
    <property type="match status" value="1"/>
</dbReference>
<dbReference type="PANTHER" id="PTHR41244">
    <property type="entry name" value="RHAMNAN SYNTHESIS F"/>
    <property type="match status" value="1"/>
</dbReference>
<evidence type="ECO:0000313" key="1">
    <source>
        <dbReference type="EMBL" id="ANP43581.1"/>
    </source>
</evidence>
<geneLocation type="plasmid" evidence="1 2">
    <name>unnamed4</name>
</geneLocation>
<proteinExistence type="predicted"/>
<dbReference type="AlphaFoldDB" id="A0A1B1AAK1"/>
<dbReference type="EMBL" id="CP015234">
    <property type="protein sequence ID" value="ANP43581.1"/>
    <property type="molecule type" value="Genomic_DNA"/>
</dbReference>
<dbReference type="PANTHER" id="PTHR41244:SF1">
    <property type="entry name" value="GLYCOSYLTRANSFERASE"/>
    <property type="match status" value="1"/>
</dbReference>
<dbReference type="Gene3D" id="3.20.20.80">
    <property type="entry name" value="Glycosidases"/>
    <property type="match status" value="1"/>
</dbReference>
<dbReference type="RefSeq" id="WP_046002289.1">
    <property type="nucleotide sequence ID" value="NZ_CP015234.1"/>
</dbReference>
<dbReference type="InterPro" id="IPR032719">
    <property type="entry name" value="WbsX"/>
</dbReference>